<evidence type="ECO:0000256" key="5">
    <source>
        <dbReference type="ARBA" id="ARBA00022692"/>
    </source>
</evidence>
<keyword evidence="5 9" id="KW-0812">Transmembrane</keyword>
<keyword evidence="6 9" id="KW-1133">Transmembrane helix</keyword>
<feature type="transmembrane region" description="Helical" evidence="9">
    <location>
        <begin position="330"/>
        <end position="354"/>
    </location>
</feature>
<feature type="transmembrane region" description="Helical" evidence="9">
    <location>
        <begin position="473"/>
        <end position="492"/>
    </location>
</feature>
<protein>
    <recommendedName>
        <fullName evidence="12">NCS cytosine-purine permease</fullName>
    </recommendedName>
</protein>
<evidence type="ECO:0000256" key="2">
    <source>
        <dbReference type="ARBA" id="ARBA00008974"/>
    </source>
</evidence>
<feature type="transmembrane region" description="Helical" evidence="9">
    <location>
        <begin position="176"/>
        <end position="197"/>
    </location>
</feature>
<keyword evidence="7 8" id="KW-0472">Membrane</keyword>
<evidence type="ECO:0000256" key="9">
    <source>
        <dbReference type="SAM" id="Phobius"/>
    </source>
</evidence>
<dbReference type="AlphaFoldDB" id="A0A0D2PEF5"/>
<comment type="similarity">
    <text evidence="2 8">Belongs to the purine-cytosine permease (2.A.39) family.</text>
</comment>
<feature type="transmembrane region" description="Helical" evidence="9">
    <location>
        <begin position="233"/>
        <end position="255"/>
    </location>
</feature>
<evidence type="ECO:0008006" key="12">
    <source>
        <dbReference type="Google" id="ProtNLM"/>
    </source>
</evidence>
<feature type="transmembrane region" description="Helical" evidence="9">
    <location>
        <begin position="436"/>
        <end position="453"/>
    </location>
</feature>
<dbReference type="OrthoDB" id="2116389at2759"/>
<dbReference type="InterPro" id="IPR026030">
    <property type="entry name" value="Pur-cyt_permease_Fcy2/21/22"/>
</dbReference>
<evidence type="ECO:0000256" key="3">
    <source>
        <dbReference type="ARBA" id="ARBA00022448"/>
    </source>
</evidence>
<dbReference type="Proteomes" id="UP000054270">
    <property type="component" value="Unassembled WGS sequence"/>
</dbReference>
<dbReference type="EMBL" id="KN817526">
    <property type="protein sequence ID" value="KJA26961.1"/>
    <property type="molecule type" value="Genomic_DNA"/>
</dbReference>
<evidence type="ECO:0000256" key="7">
    <source>
        <dbReference type="ARBA" id="ARBA00023136"/>
    </source>
</evidence>
<evidence type="ECO:0000313" key="11">
    <source>
        <dbReference type="Proteomes" id="UP000054270"/>
    </source>
</evidence>
<sequence length="500" mass="53880">MSSASLKSPLSACQEEKGSTWDVTEDYASNASSKNWLVRKLLTWGVEERGIAPVPLSERVDRPYSKVFFIWFSMNVNILSFSAGTLGPAIFGLGLRDACLTILFFNLLCCAVPAYVGTWGPTLGMRQIVISRYSFGYYGVIVPCALNLITMIGFSILNSIVGGQALASVSSNDLSWTVGIVVVALISLLVSFCGISVLNWYERIAWIPVVITFVIALGVGGKHLSNPPPLEPATASTILSFASTLAGFAVTYSGLSCDFSSYFKPNVSRWKIFLSAYLGFLLPLIFFQCLGAAVAVAVPSVPDWEAGYAGGNVGGLLEAMLHPVGGFGKFLTVLLSLSVAANIAATFYSISINLQVLIPTLLSVPRYIFSIVATAIVVPLAIVGAHRFYDALVNFLGLIGYWASAYVGIIITEHLIFRKNDASLYNKHAWNTPGRLPPGIAAIAAGVGCFGLVIPSMEQVWFTGPIAKTTGDIGFEIAFVMSVVLYLPLRWLEIRWRGFV</sequence>
<name>A0A0D2PEF5_HYPSF</name>
<dbReference type="GO" id="GO:0005886">
    <property type="term" value="C:plasma membrane"/>
    <property type="evidence" value="ECO:0007669"/>
    <property type="project" value="TreeGrafter"/>
</dbReference>
<evidence type="ECO:0000256" key="6">
    <source>
        <dbReference type="ARBA" id="ARBA00022989"/>
    </source>
</evidence>
<keyword evidence="11" id="KW-1185">Reference proteome</keyword>
<evidence type="ECO:0000256" key="1">
    <source>
        <dbReference type="ARBA" id="ARBA00004141"/>
    </source>
</evidence>
<evidence type="ECO:0000256" key="4">
    <source>
        <dbReference type="ARBA" id="ARBA00022553"/>
    </source>
</evidence>
<dbReference type="InterPro" id="IPR001248">
    <property type="entry name" value="Pur-cyt_permease"/>
</dbReference>
<dbReference type="PANTHER" id="PTHR31806:SF5">
    <property type="entry name" value="PURINE-CYTOSINE PERMEASE FCY21"/>
    <property type="match status" value="1"/>
</dbReference>
<feature type="transmembrane region" description="Helical" evidence="9">
    <location>
        <begin position="276"/>
        <end position="298"/>
    </location>
</feature>
<feature type="transmembrane region" description="Helical" evidence="9">
    <location>
        <begin position="395"/>
        <end position="416"/>
    </location>
</feature>
<evidence type="ECO:0000313" key="10">
    <source>
        <dbReference type="EMBL" id="KJA26961.1"/>
    </source>
</evidence>
<organism evidence="10 11">
    <name type="scientific">Hypholoma sublateritium (strain FD-334 SS-4)</name>
    <dbReference type="NCBI Taxonomy" id="945553"/>
    <lineage>
        <taxon>Eukaryota</taxon>
        <taxon>Fungi</taxon>
        <taxon>Dikarya</taxon>
        <taxon>Basidiomycota</taxon>
        <taxon>Agaricomycotina</taxon>
        <taxon>Agaricomycetes</taxon>
        <taxon>Agaricomycetidae</taxon>
        <taxon>Agaricales</taxon>
        <taxon>Agaricineae</taxon>
        <taxon>Strophariaceae</taxon>
        <taxon>Hypholoma</taxon>
    </lineage>
</organism>
<feature type="transmembrane region" description="Helical" evidence="9">
    <location>
        <begin position="204"/>
        <end position="221"/>
    </location>
</feature>
<dbReference type="Gene3D" id="1.10.4160.10">
    <property type="entry name" value="Hydantoin permease"/>
    <property type="match status" value="1"/>
</dbReference>
<dbReference type="GO" id="GO:0022857">
    <property type="term" value="F:transmembrane transporter activity"/>
    <property type="evidence" value="ECO:0007669"/>
    <property type="project" value="InterPro"/>
</dbReference>
<accession>A0A0D2PEF5</accession>
<dbReference type="PIRSF" id="PIRSF002744">
    <property type="entry name" value="Pur-cyt_permease"/>
    <property type="match status" value="1"/>
</dbReference>
<feature type="transmembrane region" description="Helical" evidence="9">
    <location>
        <begin position="68"/>
        <end position="91"/>
    </location>
</feature>
<dbReference type="FunFam" id="1.10.4160.10:FF:000002">
    <property type="entry name" value="Purine-cytosine permease fcyB"/>
    <property type="match status" value="1"/>
</dbReference>
<dbReference type="Pfam" id="PF02133">
    <property type="entry name" value="Transp_cyt_pur"/>
    <property type="match status" value="1"/>
</dbReference>
<evidence type="ECO:0000256" key="8">
    <source>
        <dbReference type="PIRNR" id="PIRNR002744"/>
    </source>
</evidence>
<feature type="transmembrane region" description="Helical" evidence="9">
    <location>
        <begin position="135"/>
        <end position="156"/>
    </location>
</feature>
<proteinExistence type="inferred from homology"/>
<keyword evidence="4" id="KW-0597">Phosphoprotein</keyword>
<feature type="transmembrane region" description="Helical" evidence="9">
    <location>
        <begin position="103"/>
        <end position="123"/>
    </location>
</feature>
<dbReference type="STRING" id="945553.A0A0D2PEF5"/>
<reference evidence="11" key="1">
    <citation type="submission" date="2014-04" db="EMBL/GenBank/DDBJ databases">
        <title>Evolutionary Origins and Diversification of the Mycorrhizal Mutualists.</title>
        <authorList>
            <consortium name="DOE Joint Genome Institute"/>
            <consortium name="Mycorrhizal Genomics Consortium"/>
            <person name="Kohler A."/>
            <person name="Kuo A."/>
            <person name="Nagy L.G."/>
            <person name="Floudas D."/>
            <person name="Copeland A."/>
            <person name="Barry K.W."/>
            <person name="Cichocki N."/>
            <person name="Veneault-Fourrey C."/>
            <person name="LaButti K."/>
            <person name="Lindquist E.A."/>
            <person name="Lipzen A."/>
            <person name="Lundell T."/>
            <person name="Morin E."/>
            <person name="Murat C."/>
            <person name="Riley R."/>
            <person name="Ohm R."/>
            <person name="Sun H."/>
            <person name="Tunlid A."/>
            <person name="Henrissat B."/>
            <person name="Grigoriev I.V."/>
            <person name="Hibbett D.S."/>
            <person name="Martin F."/>
        </authorList>
    </citation>
    <scope>NUCLEOTIDE SEQUENCE [LARGE SCALE GENOMIC DNA]</scope>
    <source>
        <strain evidence="11">FD-334 SS-4</strain>
    </source>
</reference>
<dbReference type="PANTHER" id="PTHR31806">
    <property type="entry name" value="PURINE-CYTOSINE PERMEASE FCY2-RELATED"/>
    <property type="match status" value="1"/>
</dbReference>
<gene>
    <name evidence="10" type="ORF">HYPSUDRAFT_36144</name>
</gene>
<dbReference type="OMA" id="ARWGWET"/>
<dbReference type="GO" id="GO:0015851">
    <property type="term" value="P:nucleobase transport"/>
    <property type="evidence" value="ECO:0007669"/>
    <property type="project" value="UniProtKB-ARBA"/>
</dbReference>
<comment type="subcellular location">
    <subcellularLocation>
        <location evidence="1">Membrane</location>
        <topology evidence="1">Multi-pass membrane protein</topology>
    </subcellularLocation>
</comment>
<keyword evidence="3 8" id="KW-0813">Transport</keyword>
<feature type="transmembrane region" description="Helical" evidence="9">
    <location>
        <begin position="366"/>
        <end position="389"/>
    </location>
</feature>